<reference evidence="3" key="1">
    <citation type="submission" date="2020-03" db="EMBL/GenBank/DDBJ databases">
        <title>Castanea mollissima Vanexum genome sequencing.</title>
        <authorList>
            <person name="Staton M."/>
        </authorList>
    </citation>
    <scope>NUCLEOTIDE SEQUENCE</scope>
    <source>
        <tissue evidence="3">Leaf</tissue>
    </source>
</reference>
<dbReference type="Proteomes" id="UP000737018">
    <property type="component" value="Unassembled WGS sequence"/>
</dbReference>
<dbReference type="GO" id="GO:0016705">
    <property type="term" value="F:oxidoreductase activity, acting on paired donors, with incorporation or reduction of molecular oxygen"/>
    <property type="evidence" value="ECO:0007669"/>
    <property type="project" value="InterPro"/>
</dbReference>
<evidence type="ECO:0008006" key="5">
    <source>
        <dbReference type="Google" id="ProtNLM"/>
    </source>
</evidence>
<feature type="transmembrane region" description="Helical" evidence="2">
    <location>
        <begin position="15"/>
        <end position="39"/>
    </location>
</feature>
<comment type="caution">
    <text evidence="3">The sequence shown here is derived from an EMBL/GenBank/DDBJ whole genome shotgun (WGS) entry which is preliminary data.</text>
</comment>
<evidence type="ECO:0000256" key="1">
    <source>
        <dbReference type="PIRSR" id="PIRSR602401-1"/>
    </source>
</evidence>
<keyword evidence="2" id="KW-0812">Transmembrane</keyword>
<dbReference type="PANTHER" id="PTHR47951">
    <property type="entry name" value="OS08G0547900 PROTEIN"/>
    <property type="match status" value="1"/>
</dbReference>
<keyword evidence="4" id="KW-1185">Reference proteome</keyword>
<evidence type="ECO:0000256" key="2">
    <source>
        <dbReference type="SAM" id="Phobius"/>
    </source>
</evidence>
<sequence>MCSAGDKTGMSSQAMIATLATILCIFFVFTILCIFWFLWEFKKMMSRNYHLPPGLRGLPLVGYLPFLRKNLHQSFNKLARIYGPIYKLKIGNKQCVIISSPSLVKVAVGDHDITFANRNPTVAALAFSYGGNDIAFAPYGPEWRMLRKIFAREMLSNSILDASYTLRRNEVKKCIRDMYGKVGTAINVSEIAFSTVINMITSMFWGGTIEGEKRTNLGAEFRAAAMQLTVILGKPNVSDFFPTLARFDIEGVEREMKKVSLWIGRIFESVIEQRKKLGSVKQEGPREFRGKDFMQFLLDFREQGTGKSISLAQIKAMLMDIVIGGTDTTSTMVEWAMTEMILHPEVMRKSQEELTTVVGVNNTVEEFHISKLEYLNAVVKEALRLHPAAPLLLPRCPTPSCNVGGYTIPKGTKVFLNVWTMHRDPEFWDNPYEFRPERFLGDGIKLDYHGNSHHYLPFGVRRRICAGLHVDACVGFIVAFVRVEITEWNRARFFRKFWCCFGEISTFMCDSNA</sequence>
<protein>
    <recommendedName>
        <fullName evidence="5">Cytochrome P450</fullName>
    </recommendedName>
</protein>
<dbReference type="GO" id="GO:0020037">
    <property type="term" value="F:heme binding"/>
    <property type="evidence" value="ECO:0007669"/>
    <property type="project" value="InterPro"/>
</dbReference>
<dbReference type="InterPro" id="IPR036396">
    <property type="entry name" value="Cyt_P450_sf"/>
</dbReference>
<keyword evidence="1" id="KW-0479">Metal-binding</keyword>
<dbReference type="PRINTS" id="PR00385">
    <property type="entry name" value="P450"/>
</dbReference>
<evidence type="ECO:0000313" key="3">
    <source>
        <dbReference type="EMBL" id="KAF3944422.1"/>
    </source>
</evidence>
<dbReference type="GO" id="GO:0005506">
    <property type="term" value="F:iron ion binding"/>
    <property type="evidence" value="ECO:0007669"/>
    <property type="project" value="InterPro"/>
</dbReference>
<dbReference type="InterPro" id="IPR002401">
    <property type="entry name" value="Cyt_P450_E_grp-I"/>
</dbReference>
<keyword evidence="2" id="KW-0472">Membrane</keyword>
<evidence type="ECO:0000313" key="4">
    <source>
        <dbReference type="Proteomes" id="UP000737018"/>
    </source>
</evidence>
<accession>A0A8J4Q7L5</accession>
<gene>
    <name evidence="3" type="ORF">CMV_029105</name>
</gene>
<dbReference type="Gene3D" id="1.10.630.10">
    <property type="entry name" value="Cytochrome P450"/>
    <property type="match status" value="1"/>
</dbReference>
<dbReference type="PRINTS" id="PR00463">
    <property type="entry name" value="EP450I"/>
</dbReference>
<proteinExistence type="predicted"/>
<comment type="cofactor">
    <cofactor evidence="1">
        <name>heme</name>
        <dbReference type="ChEBI" id="CHEBI:30413"/>
    </cofactor>
</comment>
<dbReference type="InterPro" id="IPR001128">
    <property type="entry name" value="Cyt_P450"/>
</dbReference>
<dbReference type="EMBL" id="JRKL02012617">
    <property type="protein sequence ID" value="KAF3944422.1"/>
    <property type="molecule type" value="Genomic_DNA"/>
</dbReference>
<dbReference type="OrthoDB" id="6764281at2759"/>
<feature type="binding site" description="axial binding residue" evidence="1">
    <location>
        <position position="465"/>
    </location>
    <ligand>
        <name>heme</name>
        <dbReference type="ChEBI" id="CHEBI:30413"/>
    </ligand>
    <ligandPart>
        <name>Fe</name>
        <dbReference type="ChEBI" id="CHEBI:18248"/>
    </ligandPart>
</feature>
<organism evidence="3 4">
    <name type="scientific">Castanea mollissima</name>
    <name type="common">Chinese chestnut</name>
    <dbReference type="NCBI Taxonomy" id="60419"/>
    <lineage>
        <taxon>Eukaryota</taxon>
        <taxon>Viridiplantae</taxon>
        <taxon>Streptophyta</taxon>
        <taxon>Embryophyta</taxon>
        <taxon>Tracheophyta</taxon>
        <taxon>Spermatophyta</taxon>
        <taxon>Magnoliopsida</taxon>
        <taxon>eudicotyledons</taxon>
        <taxon>Gunneridae</taxon>
        <taxon>Pentapetalae</taxon>
        <taxon>rosids</taxon>
        <taxon>fabids</taxon>
        <taxon>Fagales</taxon>
        <taxon>Fagaceae</taxon>
        <taxon>Castanea</taxon>
    </lineage>
</organism>
<keyword evidence="1" id="KW-0408">Iron</keyword>
<dbReference type="SUPFAM" id="SSF48264">
    <property type="entry name" value="Cytochrome P450"/>
    <property type="match status" value="1"/>
</dbReference>
<dbReference type="AlphaFoldDB" id="A0A8J4Q7L5"/>
<keyword evidence="2" id="KW-1133">Transmembrane helix</keyword>
<dbReference type="PANTHER" id="PTHR47951:SF7">
    <property type="entry name" value="FLAVONOID 3',5'-HYDROXYLASE-LIKE ISOFORM X1"/>
    <property type="match status" value="1"/>
</dbReference>
<dbReference type="Pfam" id="PF00067">
    <property type="entry name" value="p450"/>
    <property type="match status" value="1"/>
</dbReference>
<keyword evidence="1" id="KW-0349">Heme</keyword>
<dbReference type="GO" id="GO:0004497">
    <property type="term" value="F:monooxygenase activity"/>
    <property type="evidence" value="ECO:0007669"/>
    <property type="project" value="InterPro"/>
</dbReference>
<name>A0A8J4Q7L5_9ROSI</name>